<accession>A0A3D9SJM5</accession>
<proteinExistence type="predicted"/>
<feature type="transmembrane region" description="Helical" evidence="2">
    <location>
        <begin position="20"/>
        <end position="42"/>
    </location>
</feature>
<dbReference type="Proteomes" id="UP000256661">
    <property type="component" value="Unassembled WGS sequence"/>
</dbReference>
<dbReference type="RefSeq" id="WP_211328538.1">
    <property type="nucleotide sequence ID" value="NZ_QTTT01000001.1"/>
</dbReference>
<feature type="compositionally biased region" description="Basic and acidic residues" evidence="1">
    <location>
        <begin position="63"/>
        <end position="72"/>
    </location>
</feature>
<feature type="compositionally biased region" description="Acidic residues" evidence="1">
    <location>
        <begin position="73"/>
        <end position="90"/>
    </location>
</feature>
<feature type="region of interest" description="Disordered" evidence="1">
    <location>
        <begin position="63"/>
        <end position="97"/>
    </location>
</feature>
<reference evidence="3 4" key="1">
    <citation type="submission" date="2018-08" db="EMBL/GenBank/DDBJ databases">
        <title>Sequencing the genomes of 1000 actinobacteria strains.</title>
        <authorList>
            <person name="Klenk H.-P."/>
        </authorList>
    </citation>
    <scope>NUCLEOTIDE SEQUENCE [LARGE SCALE GENOMIC DNA]</scope>
    <source>
        <strain evidence="3 4">DSM 43927</strain>
    </source>
</reference>
<evidence type="ECO:0000256" key="2">
    <source>
        <dbReference type="SAM" id="Phobius"/>
    </source>
</evidence>
<comment type="caution">
    <text evidence="3">The sequence shown here is derived from an EMBL/GenBank/DDBJ whole genome shotgun (WGS) entry which is preliminary data.</text>
</comment>
<protein>
    <submittedName>
        <fullName evidence="3">Uncharacterized protein</fullName>
    </submittedName>
</protein>
<gene>
    <name evidence="3" type="ORF">DFJ69_1513</name>
</gene>
<evidence type="ECO:0000313" key="4">
    <source>
        <dbReference type="Proteomes" id="UP000256661"/>
    </source>
</evidence>
<name>A0A3D9SJM5_9ACTN</name>
<sequence>MSVALLLAEPGKDFELNDDTVTPGLIGFAVFVGLCVAVFFLARSMNKRIKNIDLPREADLRQRDWERVRADSEPADPEPVDETAPAEDAPEEKVPRE</sequence>
<dbReference type="AlphaFoldDB" id="A0A3D9SJM5"/>
<evidence type="ECO:0000313" key="3">
    <source>
        <dbReference type="EMBL" id="REE96089.1"/>
    </source>
</evidence>
<keyword evidence="2" id="KW-0812">Transmembrane</keyword>
<keyword evidence="4" id="KW-1185">Reference proteome</keyword>
<organism evidence="3 4">
    <name type="scientific">Thermomonospora umbrina</name>
    <dbReference type="NCBI Taxonomy" id="111806"/>
    <lineage>
        <taxon>Bacteria</taxon>
        <taxon>Bacillati</taxon>
        <taxon>Actinomycetota</taxon>
        <taxon>Actinomycetes</taxon>
        <taxon>Streptosporangiales</taxon>
        <taxon>Thermomonosporaceae</taxon>
        <taxon>Thermomonospora</taxon>
    </lineage>
</organism>
<dbReference type="EMBL" id="QTTT01000001">
    <property type="protein sequence ID" value="REE96089.1"/>
    <property type="molecule type" value="Genomic_DNA"/>
</dbReference>
<keyword evidence="2" id="KW-0472">Membrane</keyword>
<keyword evidence="2" id="KW-1133">Transmembrane helix</keyword>
<evidence type="ECO:0000256" key="1">
    <source>
        <dbReference type="SAM" id="MobiDB-lite"/>
    </source>
</evidence>